<evidence type="ECO:0000313" key="1">
    <source>
        <dbReference type="EMBL" id="KIW77032.1"/>
    </source>
</evidence>
<dbReference type="VEuPathDB" id="FungiDB:Z517_09478"/>
<evidence type="ECO:0008006" key="3">
    <source>
        <dbReference type="Google" id="ProtNLM"/>
    </source>
</evidence>
<evidence type="ECO:0000313" key="2">
    <source>
        <dbReference type="Proteomes" id="UP000053029"/>
    </source>
</evidence>
<proteinExistence type="predicted"/>
<dbReference type="HOGENOM" id="CLU_042811_0_0_1"/>
<protein>
    <recommendedName>
        <fullName evidence="3">Protein kinase domain-containing protein</fullName>
    </recommendedName>
</protein>
<accession>A0A0D2ES22</accession>
<name>A0A0D2ES22_9EURO</name>
<dbReference type="GeneID" id="25308968"/>
<gene>
    <name evidence="1" type="ORF">Z517_09478</name>
</gene>
<keyword evidence="2" id="KW-1185">Reference proteome</keyword>
<organism evidence="1 2">
    <name type="scientific">Fonsecaea pedrosoi CBS 271.37</name>
    <dbReference type="NCBI Taxonomy" id="1442368"/>
    <lineage>
        <taxon>Eukaryota</taxon>
        <taxon>Fungi</taxon>
        <taxon>Dikarya</taxon>
        <taxon>Ascomycota</taxon>
        <taxon>Pezizomycotina</taxon>
        <taxon>Eurotiomycetes</taxon>
        <taxon>Chaetothyriomycetidae</taxon>
        <taxon>Chaetothyriales</taxon>
        <taxon>Herpotrichiellaceae</taxon>
        <taxon>Fonsecaea</taxon>
    </lineage>
</organism>
<dbReference type="AlphaFoldDB" id="A0A0D2ES22"/>
<dbReference type="RefSeq" id="XP_013280840.1">
    <property type="nucleotide sequence ID" value="XM_013425386.1"/>
</dbReference>
<dbReference type="Proteomes" id="UP000053029">
    <property type="component" value="Unassembled WGS sequence"/>
</dbReference>
<dbReference type="EMBL" id="KN846974">
    <property type="protein sequence ID" value="KIW77032.1"/>
    <property type="molecule type" value="Genomic_DNA"/>
</dbReference>
<sequence length="299" mass="33958">MLLSVQQKRKLSASVSFIPSKRQLSAQHHPQSWEEEYFADTEAILGGPRRWTCDVGQTPLRFPSTTLVSVQPLDQPLPGAPAQVWLIQGHFGSCAAKLFNPYTDGDAVSQLAQLPHPKPSLEKVKHDHNPFLQEMKAYEQIRKFCPESQRHFFLNYHGIIDIPWESGRRQGVVTDLLQPGIQDRRLQSASVPEAFRPYLDELQFALVNADLSDVEGSWYLSVLNSRLKMVTVLHALGISHGDIKGDSFGLPQSLHDIALHDFSRSYTFTPERPCRLRVDPLKQVMDVERRQVQQTVLDM</sequence>
<reference evidence="1 2" key="1">
    <citation type="submission" date="2015-01" db="EMBL/GenBank/DDBJ databases">
        <title>The Genome Sequence of Fonsecaea pedrosoi CBS 271.37.</title>
        <authorList>
            <consortium name="The Broad Institute Genomics Platform"/>
            <person name="Cuomo C."/>
            <person name="de Hoog S."/>
            <person name="Gorbushina A."/>
            <person name="Stielow B."/>
            <person name="Teixiera M."/>
            <person name="Abouelleil A."/>
            <person name="Chapman S.B."/>
            <person name="Priest M."/>
            <person name="Young S.K."/>
            <person name="Wortman J."/>
            <person name="Nusbaum C."/>
            <person name="Birren B."/>
        </authorList>
    </citation>
    <scope>NUCLEOTIDE SEQUENCE [LARGE SCALE GENOMIC DNA]</scope>
    <source>
        <strain evidence="1 2">CBS 271.37</strain>
    </source>
</reference>
<dbReference type="STRING" id="1442368.A0A0D2ES22"/>